<evidence type="ECO:0000313" key="2">
    <source>
        <dbReference type="EMBL" id="EEH05659.1"/>
    </source>
</evidence>
<reference evidence="2" key="1">
    <citation type="submission" date="2009-02" db="EMBL/GenBank/DDBJ databases">
        <title>The Genome Sequence of Ajellomyces capsulatus strain G186AR.</title>
        <authorList>
            <consortium name="The Broad Institute Genome Sequencing Platform"/>
            <person name="Champion M."/>
            <person name="Cuomo C."/>
            <person name="Ma L.-J."/>
            <person name="Henn M.R."/>
            <person name="Sil A."/>
            <person name="Goldman B."/>
            <person name="Young S.K."/>
            <person name="Kodira C.D."/>
            <person name="Zeng Q."/>
            <person name="Koehrsen M."/>
            <person name="Alvarado L."/>
            <person name="Berlin A."/>
            <person name="Borenstein D."/>
            <person name="Chen Z."/>
            <person name="Engels R."/>
            <person name="Freedman E."/>
            <person name="Gellesch M."/>
            <person name="Goldberg J."/>
            <person name="Griggs A."/>
            <person name="Gujja S."/>
            <person name="Heiman D."/>
            <person name="Hepburn T."/>
            <person name="Howarth C."/>
            <person name="Jen D."/>
            <person name="Larson L."/>
            <person name="Lewis B."/>
            <person name="Mehta T."/>
            <person name="Park D."/>
            <person name="Pearson M."/>
            <person name="Roberts A."/>
            <person name="Saif S."/>
            <person name="Shea T."/>
            <person name="Shenoy N."/>
            <person name="Sisk P."/>
            <person name="Stolte C."/>
            <person name="Sykes S."/>
            <person name="Walk T."/>
            <person name="White J."/>
            <person name="Yandava C."/>
            <person name="Klein B."/>
            <person name="McEwen J.G."/>
            <person name="Puccia R."/>
            <person name="Goldman G.H."/>
            <person name="Felipe M.S."/>
            <person name="Nino-Vega G."/>
            <person name="San-Blas G."/>
            <person name="Taylor J."/>
            <person name="Mendoza L."/>
            <person name="Galagan J."/>
            <person name="Nusbaum C."/>
            <person name="Birren B."/>
        </authorList>
    </citation>
    <scope>NUCLEOTIDE SEQUENCE</scope>
    <source>
        <strain evidence="2">G186AR</strain>
    </source>
</reference>
<evidence type="ECO:0000313" key="3">
    <source>
        <dbReference type="Proteomes" id="UP000001631"/>
    </source>
</evidence>
<organism evidence="2 3">
    <name type="scientific">Ajellomyces capsulatus (strain G186AR / H82 / ATCC MYA-2454 / RMSCC 2432)</name>
    <name type="common">Darling's disease fungus</name>
    <name type="synonym">Histoplasma capsulatum</name>
    <dbReference type="NCBI Taxonomy" id="447093"/>
    <lineage>
        <taxon>Eukaryota</taxon>
        <taxon>Fungi</taxon>
        <taxon>Dikarya</taxon>
        <taxon>Ascomycota</taxon>
        <taxon>Pezizomycotina</taxon>
        <taxon>Eurotiomycetes</taxon>
        <taxon>Eurotiomycetidae</taxon>
        <taxon>Onygenales</taxon>
        <taxon>Ajellomycetaceae</taxon>
        <taxon>Histoplasma</taxon>
    </lineage>
</organism>
<protein>
    <submittedName>
        <fullName evidence="2">Uncharacterized protein</fullName>
    </submittedName>
</protein>
<dbReference type="RefSeq" id="XP_045286140.1">
    <property type="nucleotide sequence ID" value="XM_045432972.1"/>
</dbReference>
<dbReference type="GeneID" id="69038939"/>
<feature type="compositionally biased region" description="Basic residues" evidence="1">
    <location>
        <begin position="1"/>
        <end position="10"/>
    </location>
</feature>
<evidence type="ECO:0000256" key="1">
    <source>
        <dbReference type="SAM" id="MobiDB-lite"/>
    </source>
</evidence>
<dbReference type="Proteomes" id="UP000001631">
    <property type="component" value="Unassembled WGS sequence"/>
</dbReference>
<dbReference type="AlphaFoldDB" id="C0NRZ3"/>
<dbReference type="EMBL" id="GG663370">
    <property type="protein sequence ID" value="EEH05659.1"/>
    <property type="molecule type" value="Genomic_DNA"/>
</dbReference>
<sequence length="207" mass="22462">MPDRSIRKRGALTGHIHTPNRGFPAPSDHGLRICRTRGCFLIGGSCLNGIGVGATLCKGVALEGVKKFPGERRRNKENLKPEADALFEAWTTKMVNSKLQHLTEHCTAMSGSPLLLKREPPIGLRRPGEGFREGFREGLRESDAGYDLPHGWIYNHQAAPLNRHEAIARCHLAASAVVPIDRDRRPLNALQLANGPGLGRGAAFAAG</sequence>
<dbReference type="InParanoid" id="C0NRZ3"/>
<proteinExistence type="predicted"/>
<keyword evidence="3" id="KW-1185">Reference proteome</keyword>
<feature type="region of interest" description="Disordered" evidence="1">
    <location>
        <begin position="1"/>
        <end position="22"/>
    </location>
</feature>
<name>C0NRZ3_AJECG</name>
<accession>C0NRZ3</accession>
<gene>
    <name evidence="2" type="ORF">HCBG_05923</name>
</gene>
<dbReference type="HOGENOM" id="CLU_1326050_0_0_1"/>
<dbReference type="VEuPathDB" id="FungiDB:I7I50_06186"/>